<keyword evidence="3" id="KW-1185">Reference proteome</keyword>
<protein>
    <submittedName>
        <fullName evidence="2">Uncharacterized protein</fullName>
    </submittedName>
</protein>
<name>A0A8R7UR93_TRIUA</name>
<dbReference type="Proteomes" id="UP000015106">
    <property type="component" value="Chromosome 5"/>
</dbReference>
<evidence type="ECO:0000313" key="2">
    <source>
        <dbReference type="EnsemblPlants" id="TuG1812G0500005277.01.T01.cds438681"/>
    </source>
</evidence>
<sequence>MFLMYLPLSLLFIALLLADVLTLFSDRFITGLRMTAPAGVRQAALLTCCTVNRGAPERESIECRSLKESI</sequence>
<dbReference type="AlphaFoldDB" id="A0A8R7UR93"/>
<reference evidence="2" key="3">
    <citation type="submission" date="2022-06" db="UniProtKB">
        <authorList>
            <consortium name="EnsemblPlants"/>
        </authorList>
    </citation>
    <scope>IDENTIFICATION</scope>
</reference>
<reference evidence="3" key="1">
    <citation type="journal article" date="2013" name="Nature">
        <title>Draft genome of the wheat A-genome progenitor Triticum urartu.</title>
        <authorList>
            <person name="Ling H.Q."/>
            <person name="Zhao S."/>
            <person name="Liu D."/>
            <person name="Wang J."/>
            <person name="Sun H."/>
            <person name="Zhang C."/>
            <person name="Fan H."/>
            <person name="Li D."/>
            <person name="Dong L."/>
            <person name="Tao Y."/>
            <person name="Gao C."/>
            <person name="Wu H."/>
            <person name="Li Y."/>
            <person name="Cui Y."/>
            <person name="Guo X."/>
            <person name="Zheng S."/>
            <person name="Wang B."/>
            <person name="Yu K."/>
            <person name="Liang Q."/>
            <person name="Yang W."/>
            <person name="Lou X."/>
            <person name="Chen J."/>
            <person name="Feng M."/>
            <person name="Jian J."/>
            <person name="Zhang X."/>
            <person name="Luo G."/>
            <person name="Jiang Y."/>
            <person name="Liu J."/>
            <person name="Wang Z."/>
            <person name="Sha Y."/>
            <person name="Zhang B."/>
            <person name="Wu H."/>
            <person name="Tang D."/>
            <person name="Shen Q."/>
            <person name="Xue P."/>
            <person name="Zou S."/>
            <person name="Wang X."/>
            <person name="Liu X."/>
            <person name="Wang F."/>
            <person name="Yang Y."/>
            <person name="An X."/>
            <person name="Dong Z."/>
            <person name="Zhang K."/>
            <person name="Zhang X."/>
            <person name="Luo M.C."/>
            <person name="Dvorak J."/>
            <person name="Tong Y."/>
            <person name="Wang J."/>
            <person name="Yang H."/>
            <person name="Li Z."/>
            <person name="Wang D."/>
            <person name="Zhang A."/>
            <person name="Wang J."/>
        </authorList>
    </citation>
    <scope>NUCLEOTIDE SEQUENCE</scope>
    <source>
        <strain evidence="3">cv. G1812</strain>
    </source>
</reference>
<feature type="chain" id="PRO_5035944782" evidence="1">
    <location>
        <begin position="19"/>
        <end position="70"/>
    </location>
</feature>
<accession>A0A8R7UR93</accession>
<evidence type="ECO:0000313" key="3">
    <source>
        <dbReference type="Proteomes" id="UP000015106"/>
    </source>
</evidence>
<proteinExistence type="predicted"/>
<evidence type="ECO:0000256" key="1">
    <source>
        <dbReference type="SAM" id="SignalP"/>
    </source>
</evidence>
<feature type="signal peptide" evidence="1">
    <location>
        <begin position="1"/>
        <end position="18"/>
    </location>
</feature>
<organism evidence="2 3">
    <name type="scientific">Triticum urartu</name>
    <name type="common">Red wild einkorn</name>
    <name type="synonym">Crithodium urartu</name>
    <dbReference type="NCBI Taxonomy" id="4572"/>
    <lineage>
        <taxon>Eukaryota</taxon>
        <taxon>Viridiplantae</taxon>
        <taxon>Streptophyta</taxon>
        <taxon>Embryophyta</taxon>
        <taxon>Tracheophyta</taxon>
        <taxon>Spermatophyta</taxon>
        <taxon>Magnoliopsida</taxon>
        <taxon>Liliopsida</taxon>
        <taxon>Poales</taxon>
        <taxon>Poaceae</taxon>
        <taxon>BOP clade</taxon>
        <taxon>Pooideae</taxon>
        <taxon>Triticodae</taxon>
        <taxon>Triticeae</taxon>
        <taxon>Triticinae</taxon>
        <taxon>Triticum</taxon>
    </lineage>
</organism>
<dbReference type="EnsemblPlants" id="TuG1812G0500005277.01.T01">
    <property type="protein sequence ID" value="TuG1812G0500005277.01.T01.cds438681"/>
    <property type="gene ID" value="TuG1812G0500005277.01"/>
</dbReference>
<dbReference type="Gramene" id="TuG1812G0500005277.01.T01">
    <property type="protein sequence ID" value="TuG1812G0500005277.01.T01.cds438681"/>
    <property type="gene ID" value="TuG1812G0500005277.01"/>
</dbReference>
<keyword evidence="1" id="KW-0732">Signal</keyword>
<reference evidence="2" key="2">
    <citation type="submission" date="2018-03" db="EMBL/GenBank/DDBJ databases">
        <title>The Triticum urartu genome reveals the dynamic nature of wheat genome evolution.</title>
        <authorList>
            <person name="Ling H."/>
            <person name="Ma B."/>
            <person name="Shi X."/>
            <person name="Liu H."/>
            <person name="Dong L."/>
            <person name="Sun H."/>
            <person name="Cao Y."/>
            <person name="Gao Q."/>
            <person name="Zheng S."/>
            <person name="Li Y."/>
            <person name="Yu Y."/>
            <person name="Du H."/>
            <person name="Qi M."/>
            <person name="Li Y."/>
            <person name="Yu H."/>
            <person name="Cui Y."/>
            <person name="Wang N."/>
            <person name="Chen C."/>
            <person name="Wu H."/>
            <person name="Zhao Y."/>
            <person name="Zhang J."/>
            <person name="Li Y."/>
            <person name="Zhou W."/>
            <person name="Zhang B."/>
            <person name="Hu W."/>
            <person name="Eijk M."/>
            <person name="Tang J."/>
            <person name="Witsenboer H."/>
            <person name="Zhao S."/>
            <person name="Li Z."/>
            <person name="Zhang A."/>
            <person name="Wang D."/>
            <person name="Liang C."/>
        </authorList>
    </citation>
    <scope>NUCLEOTIDE SEQUENCE [LARGE SCALE GENOMIC DNA]</scope>
    <source>
        <strain evidence="2">cv. G1812</strain>
    </source>
</reference>